<proteinExistence type="predicted"/>
<sequence>MYHPASSAEEVPVYTMGVHYVTEPDEDRTIMLASKGIAADEPQTVTQILSAIATGPLKDTPAIKGQKDFKESPLKAQWKVWSWAEYYADIKKVAKAMMHFGFKAHDSVNIIGFNSPEWHISNLGAIAAGGVAAGIYTTNLPDACQYISAHSKAKVVVVEGVPQLKKFLEIRDSLPELAAIVMYGAAVPETANVAGKVPVLSWEQFLESGEKVTDSDLQQRMDAQKPTELSTLIYTSGTTGPPKAVMLSHDNITWTCKCTIAHSPHLAKIDEHRIVSYLPLSHVAAQYLDIHLPMSFVSRGIKCYVAFARPDALKGSLKDTLQAIRPTIFFGVPRVWEKFQEAMKAVGATITGFKAKVSAWGKRLGARAYSAAQINNTNGRKPFFHFLANKLVFSKAKAALGLDKAILLFSGAAPISLTTLEYFGQLDIYIQEVYGMSENTGPHSGGQVDYFQAGTCGVLMPGVETKIEHVDGRDLDGEGEICMRGRHVMLGYMKDAEKTKAVIDSNGFLHTGDVGRIDPTTHILKITGRIKELIITAGGENIAPVPIEEAIKKLAPAVSNVMLVGDRQKYNCILVTLMLQDDGEGGFTDQIARASKTVSPDCKTVADVKKDPKWQAYLEAAVKAYNNGPTCVSNAQKVQKFMILNTDFSIPGGELTPTMKLKRDPVCKKYSKEIEAMYADS</sequence>
<evidence type="ECO:0000256" key="3">
    <source>
        <dbReference type="ARBA" id="ARBA00023098"/>
    </source>
</evidence>
<dbReference type="PROSITE" id="PS00455">
    <property type="entry name" value="AMP_BINDING"/>
    <property type="match status" value="1"/>
</dbReference>
<evidence type="ECO:0000259" key="4">
    <source>
        <dbReference type="Pfam" id="PF00501"/>
    </source>
</evidence>
<dbReference type="SUPFAM" id="SSF56801">
    <property type="entry name" value="Acetyl-CoA synthetase-like"/>
    <property type="match status" value="1"/>
</dbReference>
<dbReference type="PANTHER" id="PTHR43272:SF32">
    <property type="entry name" value="AMP-DEPENDENT SYNTHETASE_LIGASE DOMAIN-CONTAINING PROTEIN"/>
    <property type="match status" value="1"/>
</dbReference>
<dbReference type="InterPro" id="IPR042099">
    <property type="entry name" value="ANL_N_sf"/>
</dbReference>
<evidence type="ECO:0000256" key="1">
    <source>
        <dbReference type="ARBA" id="ARBA00022598"/>
    </source>
</evidence>
<protein>
    <recommendedName>
        <fullName evidence="4">AMP-dependent synthetase/ligase domain-containing protein</fullName>
    </recommendedName>
</protein>
<keyword evidence="3" id="KW-0443">Lipid metabolism</keyword>
<dbReference type="EMBL" id="LGRX02009950">
    <property type="protein sequence ID" value="KAK3271191.1"/>
    <property type="molecule type" value="Genomic_DNA"/>
</dbReference>
<comment type="caution">
    <text evidence="5">The sequence shown here is derived from an EMBL/GenBank/DDBJ whole genome shotgun (WGS) entry which is preliminary data.</text>
</comment>
<dbReference type="Pfam" id="PF00501">
    <property type="entry name" value="AMP-binding"/>
    <property type="match status" value="1"/>
</dbReference>
<name>A0AAE0G5F0_9CHLO</name>
<dbReference type="InterPro" id="IPR020845">
    <property type="entry name" value="AMP-binding_CS"/>
</dbReference>
<dbReference type="GO" id="GO:0016020">
    <property type="term" value="C:membrane"/>
    <property type="evidence" value="ECO:0007669"/>
    <property type="project" value="TreeGrafter"/>
</dbReference>
<dbReference type="Pfam" id="PF23562">
    <property type="entry name" value="AMP-binding_C_3"/>
    <property type="match status" value="1"/>
</dbReference>
<organism evidence="5 6">
    <name type="scientific">Cymbomonas tetramitiformis</name>
    <dbReference type="NCBI Taxonomy" id="36881"/>
    <lineage>
        <taxon>Eukaryota</taxon>
        <taxon>Viridiplantae</taxon>
        <taxon>Chlorophyta</taxon>
        <taxon>Pyramimonadophyceae</taxon>
        <taxon>Pyramimonadales</taxon>
        <taxon>Pyramimonadaceae</taxon>
        <taxon>Cymbomonas</taxon>
    </lineage>
</organism>
<keyword evidence="2" id="KW-0276">Fatty acid metabolism</keyword>
<keyword evidence="1" id="KW-0436">Ligase</keyword>
<keyword evidence="6" id="KW-1185">Reference proteome</keyword>
<reference evidence="5 6" key="1">
    <citation type="journal article" date="2015" name="Genome Biol. Evol.">
        <title>Comparative Genomics of a Bacterivorous Green Alga Reveals Evolutionary Causalities and Consequences of Phago-Mixotrophic Mode of Nutrition.</title>
        <authorList>
            <person name="Burns J.A."/>
            <person name="Paasch A."/>
            <person name="Narechania A."/>
            <person name="Kim E."/>
        </authorList>
    </citation>
    <scope>NUCLEOTIDE SEQUENCE [LARGE SCALE GENOMIC DNA]</scope>
    <source>
        <strain evidence="5 6">PLY_AMNH</strain>
    </source>
</reference>
<dbReference type="InterPro" id="IPR000873">
    <property type="entry name" value="AMP-dep_synth/lig_dom"/>
</dbReference>
<feature type="domain" description="AMP-dependent synthetase/ligase" evidence="4">
    <location>
        <begin position="76"/>
        <end position="492"/>
    </location>
</feature>
<dbReference type="PANTHER" id="PTHR43272">
    <property type="entry name" value="LONG-CHAIN-FATTY-ACID--COA LIGASE"/>
    <property type="match status" value="1"/>
</dbReference>
<dbReference type="AlphaFoldDB" id="A0AAE0G5F0"/>
<dbReference type="GO" id="GO:0005783">
    <property type="term" value="C:endoplasmic reticulum"/>
    <property type="evidence" value="ECO:0007669"/>
    <property type="project" value="TreeGrafter"/>
</dbReference>
<dbReference type="Gene3D" id="3.40.50.12780">
    <property type="entry name" value="N-terminal domain of ligase-like"/>
    <property type="match status" value="1"/>
</dbReference>
<accession>A0AAE0G5F0</accession>
<evidence type="ECO:0000313" key="6">
    <source>
        <dbReference type="Proteomes" id="UP001190700"/>
    </source>
</evidence>
<evidence type="ECO:0000313" key="5">
    <source>
        <dbReference type="EMBL" id="KAK3271191.1"/>
    </source>
</evidence>
<gene>
    <name evidence="5" type="ORF">CYMTET_20444</name>
</gene>
<dbReference type="GO" id="GO:0004467">
    <property type="term" value="F:long-chain fatty acid-CoA ligase activity"/>
    <property type="evidence" value="ECO:0007669"/>
    <property type="project" value="UniProtKB-ARBA"/>
</dbReference>
<evidence type="ECO:0000256" key="2">
    <source>
        <dbReference type="ARBA" id="ARBA00022832"/>
    </source>
</evidence>
<dbReference type="Proteomes" id="UP001190700">
    <property type="component" value="Unassembled WGS sequence"/>
</dbReference>